<gene>
    <name evidence="1" type="ORF">XENOCAPTIV_020601</name>
</gene>
<evidence type="ECO:0000313" key="1">
    <source>
        <dbReference type="EMBL" id="MEQ2195931.1"/>
    </source>
</evidence>
<accession>A0ABV0QJC0</accession>
<dbReference type="EMBL" id="JAHRIN010012855">
    <property type="protein sequence ID" value="MEQ2195931.1"/>
    <property type="molecule type" value="Genomic_DNA"/>
</dbReference>
<evidence type="ECO:0000313" key="2">
    <source>
        <dbReference type="Proteomes" id="UP001434883"/>
    </source>
</evidence>
<organism evidence="1 2">
    <name type="scientific">Xenoophorus captivus</name>
    <dbReference type="NCBI Taxonomy" id="1517983"/>
    <lineage>
        <taxon>Eukaryota</taxon>
        <taxon>Metazoa</taxon>
        <taxon>Chordata</taxon>
        <taxon>Craniata</taxon>
        <taxon>Vertebrata</taxon>
        <taxon>Euteleostomi</taxon>
        <taxon>Actinopterygii</taxon>
        <taxon>Neopterygii</taxon>
        <taxon>Teleostei</taxon>
        <taxon>Neoteleostei</taxon>
        <taxon>Acanthomorphata</taxon>
        <taxon>Ovalentaria</taxon>
        <taxon>Atherinomorphae</taxon>
        <taxon>Cyprinodontiformes</taxon>
        <taxon>Goodeidae</taxon>
        <taxon>Xenoophorus</taxon>
    </lineage>
</organism>
<sequence>MWAGWGQLGSWLPVDDILCLGTHPIFTKISLGGNIAQQCLGCGMGLVGVGVTLQCSYTTLLVHILLLNFNAFETQRDVEDGGDLQISLPHPQSQLQPQFLCSLDICTKDEDGGLGKEGAAWPFLCTGASSVGTRG</sequence>
<protein>
    <submittedName>
        <fullName evidence="1">Uncharacterized protein</fullName>
    </submittedName>
</protein>
<comment type="caution">
    <text evidence="1">The sequence shown here is derived from an EMBL/GenBank/DDBJ whole genome shotgun (WGS) entry which is preliminary data.</text>
</comment>
<keyword evidence="2" id="KW-1185">Reference proteome</keyword>
<dbReference type="Proteomes" id="UP001434883">
    <property type="component" value="Unassembled WGS sequence"/>
</dbReference>
<name>A0ABV0QJC0_9TELE</name>
<reference evidence="1 2" key="1">
    <citation type="submission" date="2021-06" db="EMBL/GenBank/DDBJ databases">
        <authorList>
            <person name="Palmer J.M."/>
        </authorList>
    </citation>
    <scope>NUCLEOTIDE SEQUENCE [LARGE SCALE GENOMIC DNA]</scope>
    <source>
        <strain evidence="1 2">XC_2019</strain>
        <tissue evidence="1">Muscle</tissue>
    </source>
</reference>
<proteinExistence type="predicted"/>